<dbReference type="RefSeq" id="WP_371437031.1">
    <property type="nucleotide sequence ID" value="NZ_JBHSRS010000082.1"/>
</dbReference>
<accession>A0ABW1U2E4</accession>
<dbReference type="Pfam" id="PF03401">
    <property type="entry name" value="TctC"/>
    <property type="match status" value="1"/>
</dbReference>
<dbReference type="CDD" id="cd07012">
    <property type="entry name" value="PBP2_Bug_TTT"/>
    <property type="match status" value="1"/>
</dbReference>
<reference evidence="4" key="1">
    <citation type="journal article" date="2019" name="Int. J. Syst. Evol. Microbiol.">
        <title>The Global Catalogue of Microorganisms (GCM) 10K type strain sequencing project: providing services to taxonomists for standard genome sequencing and annotation.</title>
        <authorList>
            <consortium name="The Broad Institute Genomics Platform"/>
            <consortium name="The Broad Institute Genome Sequencing Center for Infectious Disease"/>
            <person name="Wu L."/>
            <person name="Ma J."/>
        </authorList>
    </citation>
    <scope>NUCLEOTIDE SEQUENCE [LARGE SCALE GENOMIC DNA]</scope>
    <source>
        <strain evidence="4">CCUG 39402</strain>
    </source>
</reference>
<evidence type="ECO:0000313" key="3">
    <source>
        <dbReference type="EMBL" id="MFC6283295.1"/>
    </source>
</evidence>
<evidence type="ECO:0000256" key="2">
    <source>
        <dbReference type="SAM" id="SignalP"/>
    </source>
</evidence>
<evidence type="ECO:0000313" key="4">
    <source>
        <dbReference type="Proteomes" id="UP001596270"/>
    </source>
</evidence>
<comment type="similarity">
    <text evidence="1">Belongs to the UPF0065 (bug) family.</text>
</comment>
<comment type="caution">
    <text evidence="3">The sequence shown here is derived from an EMBL/GenBank/DDBJ whole genome shotgun (WGS) entry which is preliminary data.</text>
</comment>
<gene>
    <name evidence="3" type="ORF">ACFQND_18880</name>
</gene>
<organism evidence="3 4">
    <name type="scientific">Polaromonas aquatica</name>
    <dbReference type="NCBI Taxonomy" id="332657"/>
    <lineage>
        <taxon>Bacteria</taxon>
        <taxon>Pseudomonadati</taxon>
        <taxon>Pseudomonadota</taxon>
        <taxon>Betaproteobacteria</taxon>
        <taxon>Burkholderiales</taxon>
        <taxon>Comamonadaceae</taxon>
        <taxon>Polaromonas</taxon>
    </lineage>
</organism>
<protein>
    <submittedName>
        <fullName evidence="3">Bug family tripartite tricarboxylate transporter substrate binding protein</fullName>
    </submittedName>
</protein>
<name>A0ABW1U2E4_9BURK</name>
<dbReference type="Gene3D" id="3.40.190.150">
    <property type="entry name" value="Bordetella uptake gene, domain 1"/>
    <property type="match status" value="1"/>
</dbReference>
<dbReference type="EMBL" id="JBHSRS010000082">
    <property type="protein sequence ID" value="MFC6283295.1"/>
    <property type="molecule type" value="Genomic_DNA"/>
</dbReference>
<dbReference type="PANTHER" id="PTHR42928">
    <property type="entry name" value="TRICARBOXYLATE-BINDING PROTEIN"/>
    <property type="match status" value="1"/>
</dbReference>
<feature type="signal peptide" evidence="2">
    <location>
        <begin position="1"/>
        <end position="33"/>
    </location>
</feature>
<dbReference type="SUPFAM" id="SSF53850">
    <property type="entry name" value="Periplasmic binding protein-like II"/>
    <property type="match status" value="1"/>
</dbReference>
<proteinExistence type="inferred from homology"/>
<sequence length="333" mass="34998">MISFPGLPGFHKPALLAAAASLLAGLVLAPAQAQTPDAWPSRPIRMVVPFPPGGSSDILGRIVASHMGRALNANIFVDNKAGGTTQVGTDFVANAAPDGYTLLLGAASSFTVLPNLRKLAYTLDSFEPIGGVADYVAVMAVRKTLPVKDMKQFVDYAKQNPGKLSFGSAGEASAGHVYGGTLSRDTGIQLLHVPFRGSVDAVNALVAGDIDFVIDGAATPMVKAGRVLPLATFYKTRHPELPNVPTLKEAGFEIATAKGAGWGVLAPRGTPKAILTRLSDALQKVLTDKTVQDEILRANSIASWQTPEEFRAGMLADQKMYSELLPAIGVKKN</sequence>
<dbReference type="PANTHER" id="PTHR42928:SF5">
    <property type="entry name" value="BLR1237 PROTEIN"/>
    <property type="match status" value="1"/>
</dbReference>
<dbReference type="Proteomes" id="UP001596270">
    <property type="component" value="Unassembled WGS sequence"/>
</dbReference>
<keyword evidence="4" id="KW-1185">Reference proteome</keyword>
<dbReference type="InterPro" id="IPR042100">
    <property type="entry name" value="Bug_dom1"/>
</dbReference>
<feature type="chain" id="PRO_5047225992" evidence="2">
    <location>
        <begin position="34"/>
        <end position="333"/>
    </location>
</feature>
<dbReference type="InterPro" id="IPR005064">
    <property type="entry name" value="BUG"/>
</dbReference>
<keyword evidence="2" id="KW-0732">Signal</keyword>
<dbReference type="Gene3D" id="3.40.190.10">
    <property type="entry name" value="Periplasmic binding protein-like II"/>
    <property type="match status" value="1"/>
</dbReference>
<evidence type="ECO:0000256" key="1">
    <source>
        <dbReference type="ARBA" id="ARBA00006987"/>
    </source>
</evidence>
<dbReference type="PIRSF" id="PIRSF017082">
    <property type="entry name" value="YflP"/>
    <property type="match status" value="1"/>
</dbReference>